<dbReference type="InterPro" id="IPR052221">
    <property type="entry name" value="SLC35F_Transporter"/>
</dbReference>
<dbReference type="InterPro" id="IPR037185">
    <property type="entry name" value="EmrE-like"/>
</dbReference>
<dbReference type="SUPFAM" id="SSF103481">
    <property type="entry name" value="Multidrug resistance efflux transporter EmrE"/>
    <property type="match status" value="1"/>
</dbReference>
<dbReference type="PANTHER" id="PTHR14233:SF4">
    <property type="entry name" value="SOLUTE CARRIER FAMILY 35 MEMBER F2"/>
    <property type="match status" value="1"/>
</dbReference>
<keyword evidence="5 7" id="KW-1133">Transmembrane helix</keyword>
<feature type="transmembrane region" description="Helical" evidence="7">
    <location>
        <begin position="124"/>
        <end position="144"/>
    </location>
</feature>
<comment type="caution">
    <text evidence="8">The sequence shown here is derived from an EMBL/GenBank/DDBJ whole genome shotgun (WGS) entry which is preliminary data.</text>
</comment>
<comment type="subcellular location">
    <subcellularLocation>
        <location evidence="1">Membrane</location>
        <topology evidence="1">Multi-pass membrane protein</topology>
    </subcellularLocation>
</comment>
<comment type="similarity">
    <text evidence="2">Belongs to the SLC35F solute transporter family.</text>
</comment>
<protein>
    <recommendedName>
        <fullName evidence="10">Solute carrier family 35 member F1</fullName>
    </recommendedName>
</protein>
<dbReference type="Proteomes" id="UP001447188">
    <property type="component" value="Unassembled WGS sequence"/>
</dbReference>
<dbReference type="Pfam" id="PF06027">
    <property type="entry name" value="SLC35F"/>
    <property type="match status" value="1"/>
</dbReference>
<keyword evidence="9" id="KW-1185">Reference proteome</keyword>
<reference evidence="8 9" key="1">
    <citation type="submission" date="2024-02" db="EMBL/GenBank/DDBJ databases">
        <title>Discinaceae phylogenomics.</title>
        <authorList>
            <person name="Dirks A.C."/>
            <person name="James T.Y."/>
        </authorList>
    </citation>
    <scope>NUCLEOTIDE SEQUENCE [LARGE SCALE GENOMIC DNA]</scope>
    <source>
        <strain evidence="8 9">ACD0624</strain>
    </source>
</reference>
<feature type="transmembrane region" description="Helical" evidence="7">
    <location>
        <begin position="277"/>
        <end position="299"/>
    </location>
</feature>
<evidence type="ECO:0000313" key="8">
    <source>
        <dbReference type="EMBL" id="KAL0632239.1"/>
    </source>
</evidence>
<accession>A0ABR3G8G2</accession>
<evidence type="ECO:0000256" key="6">
    <source>
        <dbReference type="ARBA" id="ARBA00023136"/>
    </source>
</evidence>
<evidence type="ECO:0000256" key="1">
    <source>
        <dbReference type="ARBA" id="ARBA00004141"/>
    </source>
</evidence>
<feature type="transmembrane region" description="Helical" evidence="7">
    <location>
        <begin position="177"/>
        <end position="196"/>
    </location>
</feature>
<feature type="transmembrane region" description="Helical" evidence="7">
    <location>
        <begin position="216"/>
        <end position="236"/>
    </location>
</feature>
<organism evidence="8 9">
    <name type="scientific">Discina gigas</name>
    <dbReference type="NCBI Taxonomy" id="1032678"/>
    <lineage>
        <taxon>Eukaryota</taxon>
        <taxon>Fungi</taxon>
        <taxon>Dikarya</taxon>
        <taxon>Ascomycota</taxon>
        <taxon>Pezizomycotina</taxon>
        <taxon>Pezizomycetes</taxon>
        <taxon>Pezizales</taxon>
        <taxon>Discinaceae</taxon>
        <taxon>Discina</taxon>
    </lineage>
</organism>
<feature type="transmembrane region" description="Helical" evidence="7">
    <location>
        <begin position="55"/>
        <end position="72"/>
    </location>
</feature>
<name>A0ABR3G8G2_9PEZI</name>
<dbReference type="InterPro" id="IPR009262">
    <property type="entry name" value="SLC35_F1/F2/F6"/>
</dbReference>
<sequence>MTEPIDDIVFTSKYPATSIQDGEQTKYVEPQAIPEGLEEPKEPKGKFAFFKSPRFYLILLIGQILALCITGSNTFSGLLSEQGTSIPAFQTFFNYVLLNLVYTSYTIYKYGFKKWGRMLVKDGWRYIIFAFLDVEGNYFVVLAYRYTTILSAQLINFWAIVIVVIVSFTFLHVRYSYYQITGILVCCGGLGLLLTIDGLNGSPLGGVLPTEVKGDLFMLLGATFYGFSNIFEEFLVSKKPLYEVVGQIGFWGMLINGAQAGIFDRSSFKSATWNSKVGWYMTGYTLSLFIFYTVVPILLRMASAAFFNISLLTANFWGVVIGVRVFGYTIQRFYPAAFVLIIVGLIIYFAFQPELGEAEKPWLGENQEDGVAGVGTAKKAIKPTDVERAGA</sequence>
<dbReference type="EMBL" id="JBBBZM010000179">
    <property type="protein sequence ID" value="KAL0632239.1"/>
    <property type="molecule type" value="Genomic_DNA"/>
</dbReference>
<feature type="transmembrane region" description="Helical" evidence="7">
    <location>
        <begin position="150"/>
        <end position="170"/>
    </location>
</feature>
<keyword evidence="6 7" id="KW-0472">Membrane</keyword>
<feature type="transmembrane region" description="Helical" evidence="7">
    <location>
        <begin position="248"/>
        <end position="265"/>
    </location>
</feature>
<proteinExistence type="inferred from homology"/>
<evidence type="ECO:0008006" key="10">
    <source>
        <dbReference type="Google" id="ProtNLM"/>
    </source>
</evidence>
<evidence type="ECO:0000313" key="9">
    <source>
        <dbReference type="Proteomes" id="UP001447188"/>
    </source>
</evidence>
<evidence type="ECO:0000256" key="7">
    <source>
        <dbReference type="SAM" id="Phobius"/>
    </source>
</evidence>
<evidence type="ECO:0000256" key="4">
    <source>
        <dbReference type="ARBA" id="ARBA00022692"/>
    </source>
</evidence>
<feature type="transmembrane region" description="Helical" evidence="7">
    <location>
        <begin position="333"/>
        <end position="351"/>
    </location>
</feature>
<keyword evidence="4 7" id="KW-0812">Transmembrane</keyword>
<evidence type="ECO:0000256" key="3">
    <source>
        <dbReference type="ARBA" id="ARBA00022448"/>
    </source>
</evidence>
<dbReference type="PANTHER" id="PTHR14233">
    <property type="entry name" value="DUF914-RELATED"/>
    <property type="match status" value="1"/>
</dbReference>
<gene>
    <name evidence="8" type="ORF">Q9L58_008873</name>
</gene>
<evidence type="ECO:0000256" key="5">
    <source>
        <dbReference type="ARBA" id="ARBA00022989"/>
    </source>
</evidence>
<keyword evidence="3" id="KW-0813">Transport</keyword>
<evidence type="ECO:0000256" key="2">
    <source>
        <dbReference type="ARBA" id="ARBA00007863"/>
    </source>
</evidence>
<feature type="transmembrane region" description="Helical" evidence="7">
    <location>
        <begin position="306"/>
        <end position="327"/>
    </location>
</feature>
<feature type="transmembrane region" description="Helical" evidence="7">
    <location>
        <begin position="92"/>
        <end position="112"/>
    </location>
</feature>